<dbReference type="AlphaFoldDB" id="A0A7S2RUT3"/>
<evidence type="ECO:0000313" key="3">
    <source>
        <dbReference type="EMBL" id="CAD9680965.1"/>
    </source>
</evidence>
<gene>
    <name evidence="3" type="ORF">QSP1433_LOCUS7106</name>
</gene>
<organism evidence="3">
    <name type="scientific">Mucochytrium quahogii</name>
    <dbReference type="NCBI Taxonomy" id="96639"/>
    <lineage>
        <taxon>Eukaryota</taxon>
        <taxon>Sar</taxon>
        <taxon>Stramenopiles</taxon>
        <taxon>Bigyra</taxon>
        <taxon>Labyrinthulomycetes</taxon>
        <taxon>Thraustochytrida</taxon>
        <taxon>Thraustochytriidae</taxon>
        <taxon>Mucochytrium</taxon>
    </lineage>
</organism>
<reference evidence="3" key="1">
    <citation type="submission" date="2021-01" db="EMBL/GenBank/DDBJ databases">
        <authorList>
            <person name="Corre E."/>
            <person name="Pelletier E."/>
            <person name="Niang G."/>
            <person name="Scheremetjew M."/>
            <person name="Finn R."/>
            <person name="Kale V."/>
            <person name="Holt S."/>
            <person name="Cochrane G."/>
            <person name="Meng A."/>
            <person name="Brown T."/>
            <person name="Cohen L."/>
        </authorList>
    </citation>
    <scope>NUCLEOTIDE SEQUENCE</scope>
    <source>
        <strain evidence="3">NY070348D</strain>
    </source>
</reference>
<dbReference type="SUPFAM" id="SSF48350">
    <property type="entry name" value="GTPase activation domain, GAP"/>
    <property type="match status" value="1"/>
</dbReference>
<protein>
    <recommendedName>
        <fullName evidence="2">Ras-GAP domain-containing protein</fullName>
    </recommendedName>
</protein>
<dbReference type="PROSITE" id="PS50018">
    <property type="entry name" value="RAS_GTPASE_ACTIV_2"/>
    <property type="match status" value="1"/>
</dbReference>
<dbReference type="EMBL" id="HBHK01011366">
    <property type="protein sequence ID" value="CAD9680965.1"/>
    <property type="molecule type" value="Transcribed_RNA"/>
</dbReference>
<feature type="region of interest" description="Disordered" evidence="1">
    <location>
        <begin position="118"/>
        <end position="169"/>
    </location>
</feature>
<name>A0A7S2RUT3_9STRA</name>
<sequence length="607" mass="67588">MSDNDSKGDSTTLVFCFDSGESLGCASGGGRLEDRQQAGERSADVFLVEDDAGLFALGRDLILDWYRLYDSTNSARGAGVDNPRSRLWKSRPGIYSSSFTSSSFFTLFSGFGRRNQTLKRTTSSGGSRMTRSSCNSSSADDDAASSTLSGGSNSAKMGSSASNSLSARGVENIRPTSVQEYSNSPVDRTKDRKLRSWFFSRKQKMEMLEREVARLLFLMMYYPQYPISMLTSTHQDMRELQKSLCKVYNTKLYSDRVMTPYAEVLFWHVLKNEFQSETCDGALRSNTSATFLLSGFVKEPHCKNSLLACIGPILEQIKNVAGCSDVTRAIVIAEQIVKALSVAIFPSAIYKLCTQLKILAGEEDAMVVVCSSFFFLRFVNPAILAYGQTHLKNEHNNVTKQVARLLQLLCKHVTKRRNKQGSVESSSGSSLVCAIASSKVTDEEAQDVDEFLARNTSAMKDFFVKLLDKGNLYNVNSTEEMNTVMLKKELVLDIGRCLDERLRDSSTQMSVYLSISEVKTLAKCALQQAKYDTTNLVYPISMRILEFAGDIKQSNEKQYIEVSPQWVSAPPMCEVHEFDVLHTFTSRSDNIEEVEHLLASVRDTLVA</sequence>
<dbReference type="Gene3D" id="1.10.506.10">
    <property type="entry name" value="GTPase Activation - p120gap, domain 1"/>
    <property type="match status" value="1"/>
</dbReference>
<feature type="compositionally biased region" description="Low complexity" evidence="1">
    <location>
        <begin position="120"/>
        <end position="152"/>
    </location>
</feature>
<accession>A0A7S2RUT3</accession>
<evidence type="ECO:0000259" key="2">
    <source>
        <dbReference type="PROSITE" id="PS50018"/>
    </source>
</evidence>
<dbReference type="InterPro" id="IPR001936">
    <property type="entry name" value="RasGAP_dom"/>
</dbReference>
<feature type="compositionally biased region" description="Polar residues" evidence="1">
    <location>
        <begin position="153"/>
        <end position="166"/>
    </location>
</feature>
<proteinExistence type="predicted"/>
<feature type="domain" description="Ras-GAP" evidence="2">
    <location>
        <begin position="371"/>
        <end position="418"/>
    </location>
</feature>
<dbReference type="InterPro" id="IPR008936">
    <property type="entry name" value="Rho_GTPase_activation_prot"/>
</dbReference>
<evidence type="ECO:0000256" key="1">
    <source>
        <dbReference type="SAM" id="MobiDB-lite"/>
    </source>
</evidence>